<comment type="caution">
    <text evidence="4">The sequence shown here is derived from an EMBL/GenBank/DDBJ whole genome shotgun (WGS) entry which is preliminary data.</text>
</comment>
<evidence type="ECO:0000256" key="2">
    <source>
        <dbReference type="SAM" id="MobiDB-lite"/>
    </source>
</evidence>
<dbReference type="GO" id="GO:0008270">
    <property type="term" value="F:zinc ion binding"/>
    <property type="evidence" value="ECO:0007669"/>
    <property type="project" value="InterPro"/>
</dbReference>
<dbReference type="Pfam" id="PF00665">
    <property type="entry name" value="rve"/>
    <property type="match status" value="1"/>
</dbReference>
<dbReference type="PROSITE" id="PS50994">
    <property type="entry name" value="INTEGRASE"/>
    <property type="match status" value="1"/>
</dbReference>
<dbReference type="InterPro" id="IPR050951">
    <property type="entry name" value="Retrovirus_Pol_polyprotein"/>
</dbReference>
<dbReference type="SUPFAM" id="SSF53098">
    <property type="entry name" value="Ribonuclease H-like"/>
    <property type="match status" value="1"/>
</dbReference>
<dbReference type="Pfam" id="PF17921">
    <property type="entry name" value="Integrase_H2C2"/>
    <property type="match status" value="1"/>
</dbReference>
<evidence type="ECO:0000313" key="4">
    <source>
        <dbReference type="EMBL" id="GFY22811.1"/>
    </source>
</evidence>
<dbReference type="InterPro" id="IPR043502">
    <property type="entry name" value="DNA/RNA_pol_sf"/>
</dbReference>
<dbReference type="InterPro" id="IPR001584">
    <property type="entry name" value="Integrase_cat-core"/>
</dbReference>
<dbReference type="Gene3D" id="4.10.60.10">
    <property type="entry name" value="Zinc finger, CCHC-type"/>
    <property type="match status" value="1"/>
</dbReference>
<dbReference type="Proteomes" id="UP000887159">
    <property type="component" value="Unassembled WGS sequence"/>
</dbReference>
<feature type="domain" description="Integrase catalytic" evidence="3">
    <location>
        <begin position="678"/>
        <end position="830"/>
    </location>
</feature>
<dbReference type="FunFam" id="1.10.340.70:FF:000003">
    <property type="entry name" value="Protein CBG25708"/>
    <property type="match status" value="1"/>
</dbReference>
<dbReference type="SUPFAM" id="SSF56672">
    <property type="entry name" value="DNA/RNA polymerases"/>
    <property type="match status" value="1"/>
</dbReference>
<dbReference type="FunFam" id="3.30.420.10:FF:000063">
    <property type="entry name" value="Retrovirus-related Pol polyprotein from transposon 297-like Protein"/>
    <property type="match status" value="1"/>
</dbReference>
<dbReference type="InterPro" id="IPR043128">
    <property type="entry name" value="Rev_trsase/Diguanyl_cyclase"/>
</dbReference>
<dbReference type="InterPro" id="IPR012337">
    <property type="entry name" value="RNaseH-like_sf"/>
</dbReference>
<protein>
    <recommendedName>
        <fullName evidence="1">RNA-directed DNA polymerase</fullName>
        <ecNumber evidence="1">2.7.7.49</ecNumber>
    </recommendedName>
</protein>
<dbReference type="CDD" id="cd01647">
    <property type="entry name" value="RT_LTR"/>
    <property type="match status" value="1"/>
</dbReference>
<sequence>MEQQIADLLRQNQDLIRALQIRDDSHSHKVTVQFEKFDEENENFDSFIERFETYLDVQNVPIANRAKVFVSSLSAKLYQLLKNLLAPDIPSDQTLDKLKDALKKHLTPKPLIIPSRHKFLNRKQTEGEGISTYIAELRALAMNCDYDKDMLNIMLRDVFVSGLRDKMILDRLFEEDNINLEKTLNIALAMEKAFKGTNDIMGRAINSMQTFKKHMDKKSNFTKSRKKTLYCSRCTGTNHAKENCRFISSTCNFCGKIGHIKQACFASKKANAKSVKQKQVTLLNEVEDRNRIPLYELKIQDYILHEEEPKRPPIMINLKIENKSCSMELDTGERVRTVPFALKGRVENEIDRLEKEGIIEKVDSSEWATPVVPVVKSDGSIRLCADYSVTLNPNLIVPQHPLPRLDEIFGSLNGGKQFTKLDFKHAYLQMKVHPDSQKLMTINTHKGLYICKRLMYGLNGAPAIWQRYVDGLFQGRRFTLITDHKPLIAIFGSKRGLPVLAATRLLHYALILQSFEFDIIFRKTIEHGNAEFLSRLPKTSEELEVKDDITIFQMSQIEALPVTSKELRQETSKDIELGPLLRALREGKDLQGREAQYTIEDGCIMYGQRVCIPRKFRKNVLEELHAGHLGIVKMKAIARSFVYWKNIDNDIEEAAKNCVDCARYKADPPKSKVHYWEYPSMPWERIHVDFAGPIFEHTFFLIVDAHSKWLEVYPMKVTTTKKTIECLRDSFARFGLPRVLVSDNGSQFTSYEFQRFMHKNGVRHKTSAPFKPSSNGQAERYVATLKQSLRAMHKYEGTIQQKLSTFLMQYRKAPNVTTTLSPAMLFLKRDIRTRIDLLLPELKTKIQDKLRRDNFEFRDRKFDVGDRVAVRVYRAANTRWKFGTIVNQNGVLHYIIDVQGTLVRRHVDQIRPVGEKVQENIIPLMHQRFPSSEVRENNSNIQHAETAEDISKDLNKELGSSSVQGVPSTDVAVPDLSQSSAKETDSETRSPPVPDRPFPRRSGRIRRPPERLVL</sequence>
<evidence type="ECO:0000256" key="1">
    <source>
        <dbReference type="ARBA" id="ARBA00012493"/>
    </source>
</evidence>
<dbReference type="Gene3D" id="1.10.340.70">
    <property type="match status" value="1"/>
</dbReference>
<dbReference type="Gene3D" id="3.30.420.10">
    <property type="entry name" value="Ribonuclease H-like superfamily/Ribonuclease H"/>
    <property type="match status" value="1"/>
</dbReference>
<evidence type="ECO:0000313" key="5">
    <source>
        <dbReference type="Proteomes" id="UP000887159"/>
    </source>
</evidence>
<dbReference type="SUPFAM" id="SSF57756">
    <property type="entry name" value="Retrovirus zinc finger-like domains"/>
    <property type="match status" value="1"/>
</dbReference>
<evidence type="ECO:0000259" key="3">
    <source>
        <dbReference type="PROSITE" id="PS50994"/>
    </source>
</evidence>
<name>A0A8X6VUS1_TRICX</name>
<dbReference type="GO" id="GO:0003676">
    <property type="term" value="F:nucleic acid binding"/>
    <property type="evidence" value="ECO:0007669"/>
    <property type="project" value="InterPro"/>
</dbReference>
<dbReference type="GO" id="GO:0003964">
    <property type="term" value="F:RNA-directed DNA polymerase activity"/>
    <property type="evidence" value="ECO:0007669"/>
    <property type="project" value="UniProtKB-EC"/>
</dbReference>
<keyword evidence="5" id="KW-1185">Reference proteome</keyword>
<proteinExistence type="predicted"/>
<dbReference type="GO" id="GO:0042575">
    <property type="term" value="C:DNA polymerase complex"/>
    <property type="evidence" value="ECO:0007669"/>
    <property type="project" value="UniProtKB-ARBA"/>
</dbReference>
<gene>
    <name evidence="4" type="primary">K02A2.6</name>
    <name evidence="4" type="ORF">TNCV_2180721</name>
</gene>
<dbReference type="PANTHER" id="PTHR37984">
    <property type="entry name" value="PROTEIN CBG26694"/>
    <property type="match status" value="1"/>
</dbReference>
<dbReference type="Gene3D" id="3.10.10.10">
    <property type="entry name" value="HIV Type 1 Reverse Transcriptase, subunit A, domain 1"/>
    <property type="match status" value="1"/>
</dbReference>
<dbReference type="EMBL" id="BMAU01021361">
    <property type="protein sequence ID" value="GFY22811.1"/>
    <property type="molecule type" value="Genomic_DNA"/>
</dbReference>
<organism evidence="4 5">
    <name type="scientific">Trichonephila clavipes</name>
    <name type="common">Golden silk orbweaver</name>
    <name type="synonym">Nephila clavipes</name>
    <dbReference type="NCBI Taxonomy" id="2585209"/>
    <lineage>
        <taxon>Eukaryota</taxon>
        <taxon>Metazoa</taxon>
        <taxon>Ecdysozoa</taxon>
        <taxon>Arthropoda</taxon>
        <taxon>Chelicerata</taxon>
        <taxon>Arachnida</taxon>
        <taxon>Araneae</taxon>
        <taxon>Araneomorphae</taxon>
        <taxon>Entelegynae</taxon>
        <taxon>Araneoidea</taxon>
        <taxon>Nephilidae</taxon>
        <taxon>Trichonephila</taxon>
    </lineage>
</organism>
<feature type="region of interest" description="Disordered" evidence="2">
    <location>
        <begin position="958"/>
        <end position="1014"/>
    </location>
</feature>
<feature type="compositionally biased region" description="Polar residues" evidence="2">
    <location>
        <begin position="958"/>
        <end position="967"/>
    </location>
</feature>
<dbReference type="InterPro" id="IPR036875">
    <property type="entry name" value="Znf_CCHC_sf"/>
</dbReference>
<dbReference type="InterPro" id="IPR036397">
    <property type="entry name" value="RNaseH_sf"/>
</dbReference>
<dbReference type="Gene3D" id="3.30.70.270">
    <property type="match status" value="1"/>
</dbReference>
<dbReference type="EC" id="2.7.7.49" evidence="1"/>
<dbReference type="AlphaFoldDB" id="A0A8X6VUS1"/>
<accession>A0A8X6VUS1</accession>
<reference evidence="4" key="1">
    <citation type="submission" date="2020-08" db="EMBL/GenBank/DDBJ databases">
        <title>Multicomponent nature underlies the extraordinary mechanical properties of spider dragline silk.</title>
        <authorList>
            <person name="Kono N."/>
            <person name="Nakamura H."/>
            <person name="Mori M."/>
            <person name="Yoshida Y."/>
            <person name="Ohtoshi R."/>
            <person name="Malay A.D."/>
            <person name="Moran D.A.P."/>
            <person name="Tomita M."/>
            <person name="Numata K."/>
            <person name="Arakawa K."/>
        </authorList>
    </citation>
    <scope>NUCLEOTIDE SEQUENCE</scope>
</reference>
<dbReference type="GO" id="GO:0015074">
    <property type="term" value="P:DNA integration"/>
    <property type="evidence" value="ECO:0007669"/>
    <property type="project" value="InterPro"/>
</dbReference>
<dbReference type="InterPro" id="IPR041588">
    <property type="entry name" value="Integrase_H2C2"/>
</dbReference>
<dbReference type="PANTHER" id="PTHR37984:SF5">
    <property type="entry name" value="PROTEIN NYNRIN-LIKE"/>
    <property type="match status" value="1"/>
</dbReference>